<evidence type="ECO:0000313" key="2">
    <source>
        <dbReference type="EMBL" id="TLS68967.1"/>
    </source>
</evidence>
<dbReference type="InterPro" id="IPR036065">
    <property type="entry name" value="BolA-like_sf"/>
</dbReference>
<gene>
    <name evidence="2" type="ORF">FEF65_00235</name>
</gene>
<dbReference type="AlphaFoldDB" id="A0A5R9GYH3"/>
<accession>A0A5R9GYH3</accession>
<dbReference type="Gene3D" id="3.30.300.90">
    <property type="entry name" value="BolA-like"/>
    <property type="match status" value="1"/>
</dbReference>
<protein>
    <submittedName>
        <fullName evidence="2">BolA family transcriptional regulator</fullName>
    </submittedName>
</protein>
<dbReference type="PANTHER" id="PTHR46230">
    <property type="match status" value="1"/>
</dbReference>
<evidence type="ECO:0000313" key="3">
    <source>
        <dbReference type="Proteomes" id="UP000306585"/>
    </source>
</evidence>
<dbReference type="InterPro" id="IPR002634">
    <property type="entry name" value="BolA"/>
</dbReference>
<dbReference type="Proteomes" id="UP000306585">
    <property type="component" value="Unassembled WGS sequence"/>
</dbReference>
<reference evidence="2 3" key="1">
    <citation type="journal article" date="2019" name="Appl. Environ. Microbiol.">
        <title>Environmental Evidence and Genomic Insight of Iron-oxidizing Bacteria Preference Towards More Corrosion Resistant Stainless Steel at Higher Salinities.</title>
        <authorList>
            <person name="Garrison C.E."/>
            <person name="Price K.A."/>
            <person name="Field E.K."/>
        </authorList>
    </citation>
    <scope>NUCLEOTIDE SEQUENCE [LARGE SCALE GENOMIC DNA]</scope>
    <source>
        <strain evidence="2 3">P3</strain>
    </source>
</reference>
<organism evidence="2 3">
    <name type="scientific">Mariprofundus erugo</name>
    <dbReference type="NCBI Taxonomy" id="2528639"/>
    <lineage>
        <taxon>Bacteria</taxon>
        <taxon>Pseudomonadati</taxon>
        <taxon>Pseudomonadota</taxon>
        <taxon>Candidatius Mariprofundia</taxon>
        <taxon>Mariprofundales</taxon>
        <taxon>Mariprofundaceae</taxon>
        <taxon>Mariprofundus</taxon>
    </lineage>
</organism>
<dbReference type="PANTHER" id="PTHR46230:SF7">
    <property type="entry name" value="BOLA-LIKE PROTEIN 1"/>
    <property type="match status" value="1"/>
</dbReference>
<dbReference type="SUPFAM" id="SSF82657">
    <property type="entry name" value="BolA-like"/>
    <property type="match status" value="1"/>
</dbReference>
<name>A0A5R9GYH3_9PROT</name>
<sequence length="91" mass="9713">MSINTSQHIHALLTEAFAPAALSIEDDSARHAGHAGARAHGGGHFTVHICAAIFAGKSRIQSHRLIHQALAPLFPHAIHALSIEVLPYTQQ</sequence>
<dbReference type="Pfam" id="PF01722">
    <property type="entry name" value="BolA"/>
    <property type="match status" value="1"/>
</dbReference>
<dbReference type="EMBL" id="VBRY01000001">
    <property type="protein sequence ID" value="TLS68967.1"/>
    <property type="molecule type" value="Genomic_DNA"/>
</dbReference>
<dbReference type="RefSeq" id="WP_138237783.1">
    <property type="nucleotide sequence ID" value="NZ_VBRY01000001.1"/>
</dbReference>
<comment type="similarity">
    <text evidence="1">Belongs to the BolA/IbaG family.</text>
</comment>
<dbReference type="PIRSF" id="PIRSF003113">
    <property type="entry name" value="BolA"/>
    <property type="match status" value="1"/>
</dbReference>
<proteinExistence type="inferred from homology"/>
<evidence type="ECO:0000256" key="1">
    <source>
        <dbReference type="RuleBase" id="RU003860"/>
    </source>
</evidence>
<keyword evidence="3" id="KW-1185">Reference proteome</keyword>
<comment type="caution">
    <text evidence="2">The sequence shown here is derived from an EMBL/GenBank/DDBJ whole genome shotgun (WGS) entry which is preliminary data.</text>
</comment>
<dbReference type="GO" id="GO:0016226">
    <property type="term" value="P:iron-sulfur cluster assembly"/>
    <property type="evidence" value="ECO:0007669"/>
    <property type="project" value="TreeGrafter"/>
</dbReference>